<dbReference type="RefSeq" id="XP_004360955.1">
    <property type="nucleotide sequence ID" value="XM_004360898.1"/>
</dbReference>
<evidence type="ECO:0000313" key="3">
    <source>
        <dbReference type="Proteomes" id="UP000007797"/>
    </source>
</evidence>
<dbReference type="EMBL" id="GL883008">
    <property type="protein sequence ID" value="EGG23104.1"/>
    <property type="molecule type" value="Genomic_DNA"/>
</dbReference>
<evidence type="ECO:0000256" key="1">
    <source>
        <dbReference type="SAM" id="MobiDB-lite"/>
    </source>
</evidence>
<protein>
    <submittedName>
        <fullName evidence="2">Uncharacterized protein</fullName>
    </submittedName>
</protein>
<dbReference type="Pfam" id="PF05725">
    <property type="entry name" value="FNIP"/>
    <property type="match status" value="2"/>
</dbReference>
<dbReference type="PANTHER" id="PTHR32134:SF92">
    <property type="entry name" value="FNIP REPEAT-CONTAINING PROTEIN"/>
    <property type="match status" value="1"/>
</dbReference>
<dbReference type="InterPro" id="IPR008615">
    <property type="entry name" value="FNIP"/>
</dbReference>
<feature type="region of interest" description="Disordered" evidence="1">
    <location>
        <begin position="1"/>
        <end position="33"/>
    </location>
</feature>
<accession>F4PNQ1</accession>
<feature type="compositionally biased region" description="Basic and acidic residues" evidence="1">
    <location>
        <begin position="1"/>
        <end position="15"/>
    </location>
</feature>
<dbReference type="KEGG" id="dfa:DFA_05234"/>
<reference evidence="3" key="1">
    <citation type="journal article" date="2011" name="Genome Res.">
        <title>Phylogeny-wide analysis of social amoeba genomes highlights ancient origins for complex intercellular communication.</title>
        <authorList>
            <person name="Heidel A.J."/>
            <person name="Lawal H.M."/>
            <person name="Felder M."/>
            <person name="Schilde C."/>
            <person name="Helps N.R."/>
            <person name="Tunggal B."/>
            <person name="Rivero F."/>
            <person name="John U."/>
            <person name="Schleicher M."/>
            <person name="Eichinger L."/>
            <person name="Platzer M."/>
            <person name="Noegel A.A."/>
            <person name="Schaap P."/>
            <person name="Gloeckner G."/>
        </authorList>
    </citation>
    <scope>NUCLEOTIDE SEQUENCE [LARGE SCALE GENOMIC DNA]</scope>
    <source>
        <strain evidence="3">SH3</strain>
    </source>
</reference>
<evidence type="ECO:0000313" key="2">
    <source>
        <dbReference type="EMBL" id="EGG23104.1"/>
    </source>
</evidence>
<dbReference type="PANTHER" id="PTHR32134">
    <property type="entry name" value="FNIP REPEAT-CONTAINING PROTEIN"/>
    <property type="match status" value="1"/>
</dbReference>
<dbReference type="GeneID" id="14875422"/>
<sequence length="398" mass="45869">MDQSIKDLQDIDQQNKHRGSSSLSSHQEDKLARHRKDNIKTLVYSQFKRPFIKSDFSDGLKELNLGYFNHPIQPGSLPPSLEKLNLGSEFQQDILPGTIPSTCKYLHFGDKFNKSIVVNSDLYNVETIILGVSYNQPLQAHSIANCKKLVLTSFKYTIQCGALPEGLLELTLKWHQGVVESGALPKSLLYLKLPSFLLATCPNTIPDTLLHIDVTGPYSQFPLTEMVYLDFNSVFPISLISLSIPEFEMDEHGQQVLDLERLVNLEYLKCRSSILMNQTKLPNTLKCIHIVSIFPIQRPPILKTMSSSSRDILVTMSFDLPSEHLHTTNIHLPIRTLLEDNVTTIIIHFKVHGYMAVVSFQLRDFGSHYNFFFDFHRWQDDFFKRQKYDKYFFNKKYF</sequence>
<dbReference type="AlphaFoldDB" id="F4PNQ1"/>
<keyword evidence="3" id="KW-1185">Reference proteome</keyword>
<name>F4PNQ1_CACFS</name>
<dbReference type="Proteomes" id="UP000007797">
    <property type="component" value="Unassembled WGS sequence"/>
</dbReference>
<dbReference type="InterPro" id="IPR051251">
    <property type="entry name" value="STK_FNIP-Repeat"/>
</dbReference>
<proteinExistence type="predicted"/>
<gene>
    <name evidence="2" type="ORF">DFA_05234</name>
</gene>
<dbReference type="OrthoDB" id="417426at2759"/>
<organism evidence="2 3">
    <name type="scientific">Cavenderia fasciculata</name>
    <name type="common">Slime mold</name>
    <name type="synonym">Dictyostelium fasciculatum</name>
    <dbReference type="NCBI Taxonomy" id="261658"/>
    <lineage>
        <taxon>Eukaryota</taxon>
        <taxon>Amoebozoa</taxon>
        <taxon>Evosea</taxon>
        <taxon>Eumycetozoa</taxon>
        <taxon>Dictyostelia</taxon>
        <taxon>Acytosteliales</taxon>
        <taxon>Cavenderiaceae</taxon>
        <taxon>Cavenderia</taxon>
    </lineage>
</organism>